<reference evidence="1" key="1">
    <citation type="submission" date="2013-03" db="EMBL/GenBank/DDBJ databases">
        <title>Genome Sequence of the Profundibacterium mesophilum strain KAUST100406-0324T from Red Sea, a novel genus in the family Rhodobacteraceae.</title>
        <authorList>
            <person name="Essack M."/>
            <person name="Alam I."/>
            <person name="Lafi F."/>
            <person name="Alawi W."/>
            <person name="Kamanu F."/>
            <person name="Al-Suwailem A."/>
            <person name="Lee O.O."/>
            <person name="Xu Y."/>
            <person name="Bajic V."/>
            <person name="Qian P.-Y."/>
            <person name="Archer J."/>
        </authorList>
    </citation>
    <scope>NUCLEOTIDE SEQUENCE</scope>
    <source>
        <strain evidence="1">KAUST100406-0324</strain>
    </source>
</reference>
<sequence length="131" mass="13645">MLYSTVAAWQSYATARGNLAPAAATADDAASALQRGSDHIRLHYIARGVPADAPEIAEAVHIAASIELDAPGAFSVTYTPGQDKILVRVGDLQWHPARSGSGAVDNVPVSLHIEALLRQYLGGTGVAVFVV</sequence>
<dbReference type="AlphaFoldDB" id="A0A921NQ65"/>
<dbReference type="OrthoDB" id="7874457at2"/>
<dbReference type="Proteomes" id="UP000698242">
    <property type="component" value="Unassembled WGS sequence"/>
</dbReference>
<dbReference type="EMBL" id="APKE01000032">
    <property type="protein sequence ID" value="KAF0675077.1"/>
    <property type="molecule type" value="Genomic_DNA"/>
</dbReference>
<organism evidence="1 2">
    <name type="scientific">Profundibacterium mesophilum KAUST100406-0324</name>
    <dbReference type="NCBI Taxonomy" id="1037889"/>
    <lineage>
        <taxon>Bacteria</taxon>
        <taxon>Pseudomonadati</taxon>
        <taxon>Pseudomonadota</taxon>
        <taxon>Alphaproteobacteria</taxon>
        <taxon>Rhodobacterales</taxon>
        <taxon>Roseobacteraceae</taxon>
        <taxon>Profundibacterium</taxon>
    </lineage>
</organism>
<dbReference type="RefSeq" id="WP_159966129.1">
    <property type="nucleotide sequence ID" value="NZ_APKE01000032.1"/>
</dbReference>
<comment type="caution">
    <text evidence="1">The sequence shown here is derived from an EMBL/GenBank/DDBJ whole genome shotgun (WGS) entry which is preliminary data.</text>
</comment>
<keyword evidence="2" id="KW-1185">Reference proteome</keyword>
<proteinExistence type="predicted"/>
<gene>
    <name evidence="1" type="ORF">PMES_02598</name>
</gene>
<name>A0A921NQ65_9RHOB</name>
<protein>
    <submittedName>
        <fullName evidence="1">Uncharacterized protein</fullName>
    </submittedName>
</protein>
<evidence type="ECO:0000313" key="1">
    <source>
        <dbReference type="EMBL" id="KAF0675077.1"/>
    </source>
</evidence>
<accession>A0A921NQ65</accession>
<evidence type="ECO:0000313" key="2">
    <source>
        <dbReference type="Proteomes" id="UP000698242"/>
    </source>
</evidence>